<dbReference type="InterPro" id="IPR029063">
    <property type="entry name" value="SAM-dependent_MTases_sf"/>
</dbReference>
<gene>
    <name evidence="16" type="ORF">J2T55_002536</name>
</gene>
<name>A0AAE3HLF1_9GAMM</name>
<keyword evidence="8 14" id="KW-0808">Transferase</keyword>
<organism evidence="16 17">
    <name type="scientific">Methylohalomonas lacus</name>
    <dbReference type="NCBI Taxonomy" id="398773"/>
    <lineage>
        <taxon>Bacteria</taxon>
        <taxon>Pseudomonadati</taxon>
        <taxon>Pseudomonadota</taxon>
        <taxon>Gammaproteobacteria</taxon>
        <taxon>Methylohalomonadales</taxon>
        <taxon>Methylohalomonadaceae</taxon>
        <taxon>Methylohalomonas</taxon>
    </lineage>
</organism>
<comment type="catalytic activity">
    <reaction evidence="13">
        <text>cytidine(967) in 16S rRNA + S-adenosyl-L-methionine = 5-methylcytidine(967) in 16S rRNA + S-adenosyl-L-homocysteine + H(+)</text>
        <dbReference type="Rhea" id="RHEA:42748"/>
        <dbReference type="Rhea" id="RHEA-COMP:10219"/>
        <dbReference type="Rhea" id="RHEA-COMP:10220"/>
        <dbReference type="ChEBI" id="CHEBI:15378"/>
        <dbReference type="ChEBI" id="CHEBI:57856"/>
        <dbReference type="ChEBI" id="CHEBI:59789"/>
        <dbReference type="ChEBI" id="CHEBI:74483"/>
        <dbReference type="ChEBI" id="CHEBI:82748"/>
        <dbReference type="EC" id="2.1.1.176"/>
    </reaction>
</comment>
<protein>
    <recommendedName>
        <fullName evidence="4">16S rRNA (cytosine(967)-C(5))-methyltransferase</fullName>
        <ecNumber evidence="4">2.1.1.176</ecNumber>
    </recommendedName>
    <alternativeName>
        <fullName evidence="11">16S rRNA m5C967 methyltransferase</fullName>
    </alternativeName>
    <alternativeName>
        <fullName evidence="12">rRNA (cytosine-C(5)-)-methyltransferase RsmB</fullName>
    </alternativeName>
</protein>
<keyword evidence="5" id="KW-0963">Cytoplasm</keyword>
<dbReference type="RefSeq" id="WP_259057558.1">
    <property type="nucleotide sequence ID" value="NZ_JANUCT010000024.1"/>
</dbReference>
<dbReference type="GO" id="GO:0003723">
    <property type="term" value="F:RNA binding"/>
    <property type="evidence" value="ECO:0007669"/>
    <property type="project" value="UniProtKB-UniRule"/>
</dbReference>
<dbReference type="InterPro" id="IPR018314">
    <property type="entry name" value="RsmB/NOL1/NOP2-like_CS"/>
</dbReference>
<evidence type="ECO:0000256" key="1">
    <source>
        <dbReference type="ARBA" id="ARBA00002724"/>
    </source>
</evidence>
<evidence type="ECO:0000256" key="3">
    <source>
        <dbReference type="ARBA" id="ARBA00007494"/>
    </source>
</evidence>
<dbReference type="CDD" id="cd02440">
    <property type="entry name" value="AdoMet_MTases"/>
    <property type="match status" value="1"/>
</dbReference>
<feature type="domain" description="SAM-dependent MTase RsmB/NOP-type" evidence="15">
    <location>
        <begin position="163"/>
        <end position="433"/>
    </location>
</feature>
<dbReference type="EMBL" id="JANUCT010000024">
    <property type="protein sequence ID" value="MCS3904500.1"/>
    <property type="molecule type" value="Genomic_DNA"/>
</dbReference>
<keyword evidence="10 14" id="KW-0694">RNA-binding</keyword>
<feature type="binding site" evidence="14">
    <location>
        <begin position="253"/>
        <end position="259"/>
    </location>
    <ligand>
        <name>S-adenosyl-L-methionine</name>
        <dbReference type="ChEBI" id="CHEBI:59789"/>
    </ligand>
</feature>
<dbReference type="GO" id="GO:0005829">
    <property type="term" value="C:cytosol"/>
    <property type="evidence" value="ECO:0007669"/>
    <property type="project" value="TreeGrafter"/>
</dbReference>
<evidence type="ECO:0000256" key="10">
    <source>
        <dbReference type="ARBA" id="ARBA00022884"/>
    </source>
</evidence>
<dbReference type="Gene3D" id="3.40.50.150">
    <property type="entry name" value="Vaccinia Virus protein VP39"/>
    <property type="match status" value="1"/>
</dbReference>
<dbReference type="Pfam" id="PF01189">
    <property type="entry name" value="Methyltr_RsmB-F"/>
    <property type="match status" value="1"/>
</dbReference>
<dbReference type="InterPro" id="IPR054728">
    <property type="entry name" value="RsmB-like_ferredoxin"/>
</dbReference>
<feature type="binding site" evidence="14">
    <location>
        <position position="277"/>
    </location>
    <ligand>
        <name>S-adenosyl-L-methionine</name>
        <dbReference type="ChEBI" id="CHEBI:59789"/>
    </ligand>
</feature>
<sequence>MHSRSLAVRILAEVIDTDVPLERAISNANARVALPERDQAFVQELCYGVLRWLPRLRFQLSQLLDRPLKTADSDIGLLLLVGLYQILDLDTPDHAAVATGVDACSELDKPWAATLVNAVLRRATRERVQLQQQAAAQPAAALAHPKWLLKTLQKAWPEDWQTIAAANNQRPPFYIRVNRRRSDCEQYHQLLTAAGLTGTPHADADYALRVEPAVAAGRLPGFADGLVSVQDPAAQLAAGLLDLEPGQRVLDACAAPGGKTAHMLEQEPGLAEVVAIDRSADRLARLQSGLERLQLSATCIAADAARPRDWWDGNAFDRILLDAPCSGSGVIRRHPDIKYHRDRAAIDAAVAMQTQLLTALWPLLAPGGKLLYATCSVLPAENSEQIAGFLAQHDDASEQPIAAPWGRQQLHGRQILPGDKEMDGFFYARLGKR</sequence>
<dbReference type="NCBIfam" id="TIGR00563">
    <property type="entry name" value="rsmB"/>
    <property type="match status" value="1"/>
</dbReference>
<feature type="active site" description="Nucleophile" evidence="14">
    <location>
        <position position="375"/>
    </location>
</feature>
<comment type="subcellular location">
    <subcellularLocation>
        <location evidence="2">Cytoplasm</location>
    </subcellularLocation>
</comment>
<comment type="similarity">
    <text evidence="3 14">Belongs to the class I-like SAM-binding methyltransferase superfamily. RsmB/NOP family.</text>
</comment>
<dbReference type="Pfam" id="PF01029">
    <property type="entry name" value="NusB"/>
    <property type="match status" value="1"/>
</dbReference>
<keyword evidence="7 14" id="KW-0489">Methyltransferase</keyword>
<comment type="caution">
    <text evidence="16">The sequence shown here is derived from an EMBL/GenBank/DDBJ whole genome shotgun (WGS) entry which is preliminary data.</text>
</comment>
<evidence type="ECO:0000256" key="13">
    <source>
        <dbReference type="ARBA" id="ARBA00047283"/>
    </source>
</evidence>
<dbReference type="Pfam" id="PF22458">
    <property type="entry name" value="RsmF-B_ferredox"/>
    <property type="match status" value="1"/>
</dbReference>
<dbReference type="GO" id="GO:0070475">
    <property type="term" value="P:rRNA base methylation"/>
    <property type="evidence" value="ECO:0007669"/>
    <property type="project" value="TreeGrafter"/>
</dbReference>
<dbReference type="GO" id="GO:0009383">
    <property type="term" value="F:rRNA (cytosine-C5-)-methyltransferase activity"/>
    <property type="evidence" value="ECO:0007669"/>
    <property type="project" value="TreeGrafter"/>
</dbReference>
<dbReference type="PANTHER" id="PTHR22807">
    <property type="entry name" value="NOP2 YEAST -RELATED NOL1/NOP2/FMU SUN DOMAIN-CONTAINING"/>
    <property type="match status" value="1"/>
</dbReference>
<dbReference type="PROSITE" id="PS51686">
    <property type="entry name" value="SAM_MT_RSMB_NOP"/>
    <property type="match status" value="1"/>
</dbReference>
<dbReference type="InterPro" id="IPR006027">
    <property type="entry name" value="NusB_RsmB_TIM44"/>
</dbReference>
<dbReference type="InterPro" id="IPR004573">
    <property type="entry name" value="rRNA_ssu_MeTfrase_B"/>
</dbReference>
<dbReference type="EC" id="2.1.1.176" evidence="4"/>
<evidence type="ECO:0000256" key="8">
    <source>
        <dbReference type="ARBA" id="ARBA00022679"/>
    </source>
</evidence>
<evidence type="ECO:0000256" key="14">
    <source>
        <dbReference type="PROSITE-ProRule" id="PRU01023"/>
    </source>
</evidence>
<evidence type="ECO:0000256" key="9">
    <source>
        <dbReference type="ARBA" id="ARBA00022691"/>
    </source>
</evidence>
<comment type="function">
    <text evidence="1">Specifically methylates the cytosine at position 967 (m5C967) of 16S rRNA.</text>
</comment>
<dbReference type="PANTHER" id="PTHR22807:SF61">
    <property type="entry name" value="NOL1_NOP2_SUN FAMILY PROTEIN _ ANTITERMINATION NUSB DOMAIN-CONTAINING PROTEIN"/>
    <property type="match status" value="1"/>
</dbReference>
<evidence type="ECO:0000256" key="5">
    <source>
        <dbReference type="ARBA" id="ARBA00022490"/>
    </source>
</evidence>
<dbReference type="FunFam" id="3.40.50.150:FF:000022">
    <property type="entry name" value="Ribosomal RNA small subunit methyltransferase B"/>
    <property type="match status" value="1"/>
</dbReference>
<dbReference type="Gene3D" id="1.10.287.730">
    <property type="entry name" value="Helix hairpin bin"/>
    <property type="match status" value="1"/>
</dbReference>
<evidence type="ECO:0000313" key="16">
    <source>
        <dbReference type="EMBL" id="MCS3904500.1"/>
    </source>
</evidence>
<dbReference type="Proteomes" id="UP001204445">
    <property type="component" value="Unassembled WGS sequence"/>
</dbReference>
<evidence type="ECO:0000259" key="15">
    <source>
        <dbReference type="PROSITE" id="PS51686"/>
    </source>
</evidence>
<evidence type="ECO:0000256" key="12">
    <source>
        <dbReference type="ARBA" id="ARBA00031088"/>
    </source>
</evidence>
<keyword evidence="9 14" id="KW-0949">S-adenosyl-L-methionine</keyword>
<dbReference type="PRINTS" id="PR02008">
    <property type="entry name" value="RCMTFAMILY"/>
</dbReference>
<evidence type="ECO:0000256" key="4">
    <source>
        <dbReference type="ARBA" id="ARBA00012140"/>
    </source>
</evidence>
<keyword evidence="6" id="KW-0698">rRNA processing</keyword>
<dbReference type="InterPro" id="IPR001678">
    <property type="entry name" value="MeTrfase_RsmB-F_NOP2_dom"/>
</dbReference>
<evidence type="ECO:0000313" key="17">
    <source>
        <dbReference type="Proteomes" id="UP001204445"/>
    </source>
</evidence>
<feature type="binding site" evidence="14">
    <location>
        <position position="322"/>
    </location>
    <ligand>
        <name>S-adenosyl-L-methionine</name>
        <dbReference type="ChEBI" id="CHEBI:59789"/>
    </ligand>
</feature>
<evidence type="ECO:0000256" key="11">
    <source>
        <dbReference type="ARBA" id="ARBA00030399"/>
    </source>
</evidence>
<dbReference type="PROSITE" id="PS01153">
    <property type="entry name" value="NOL1_NOP2_SUN"/>
    <property type="match status" value="1"/>
</dbReference>
<feature type="binding site" evidence="14">
    <location>
        <position position="303"/>
    </location>
    <ligand>
        <name>S-adenosyl-L-methionine</name>
        <dbReference type="ChEBI" id="CHEBI:59789"/>
    </ligand>
</feature>
<dbReference type="Gene3D" id="3.30.70.1170">
    <property type="entry name" value="Sun protein, domain 3"/>
    <property type="match status" value="1"/>
</dbReference>
<dbReference type="AlphaFoldDB" id="A0AAE3HLF1"/>
<dbReference type="SUPFAM" id="SSF48013">
    <property type="entry name" value="NusB-like"/>
    <property type="match status" value="1"/>
</dbReference>
<dbReference type="NCBIfam" id="NF008149">
    <property type="entry name" value="PRK10901.1"/>
    <property type="match status" value="1"/>
</dbReference>
<reference evidence="16" key="1">
    <citation type="submission" date="2022-08" db="EMBL/GenBank/DDBJ databases">
        <title>Genomic Encyclopedia of Type Strains, Phase III (KMG-III): the genomes of soil and plant-associated and newly described type strains.</title>
        <authorList>
            <person name="Whitman W."/>
        </authorList>
    </citation>
    <scope>NUCLEOTIDE SEQUENCE</scope>
    <source>
        <strain evidence="16">HMT 1</strain>
    </source>
</reference>
<evidence type="ECO:0000256" key="6">
    <source>
        <dbReference type="ARBA" id="ARBA00022552"/>
    </source>
</evidence>
<dbReference type="InterPro" id="IPR023267">
    <property type="entry name" value="RCMT"/>
</dbReference>
<keyword evidence="17" id="KW-1185">Reference proteome</keyword>
<evidence type="ECO:0000256" key="2">
    <source>
        <dbReference type="ARBA" id="ARBA00004496"/>
    </source>
</evidence>
<dbReference type="InterPro" id="IPR049560">
    <property type="entry name" value="MeTrfase_RsmB-F_NOP2_cat"/>
</dbReference>
<evidence type="ECO:0000256" key="7">
    <source>
        <dbReference type="ARBA" id="ARBA00022603"/>
    </source>
</evidence>
<dbReference type="GO" id="GO:0006355">
    <property type="term" value="P:regulation of DNA-templated transcription"/>
    <property type="evidence" value="ECO:0007669"/>
    <property type="project" value="InterPro"/>
</dbReference>
<proteinExistence type="inferred from homology"/>
<dbReference type="SUPFAM" id="SSF53335">
    <property type="entry name" value="S-adenosyl-L-methionine-dependent methyltransferases"/>
    <property type="match status" value="1"/>
</dbReference>
<dbReference type="InterPro" id="IPR035926">
    <property type="entry name" value="NusB-like_sf"/>
</dbReference>
<dbReference type="Gene3D" id="1.10.940.10">
    <property type="entry name" value="NusB-like"/>
    <property type="match status" value="1"/>
</dbReference>
<accession>A0AAE3HLF1</accession>